<organism evidence="3 4">
    <name type="scientific">Eragrostis curvula</name>
    <name type="common">weeping love grass</name>
    <dbReference type="NCBI Taxonomy" id="38414"/>
    <lineage>
        <taxon>Eukaryota</taxon>
        <taxon>Viridiplantae</taxon>
        <taxon>Streptophyta</taxon>
        <taxon>Embryophyta</taxon>
        <taxon>Tracheophyta</taxon>
        <taxon>Spermatophyta</taxon>
        <taxon>Magnoliopsida</taxon>
        <taxon>Liliopsida</taxon>
        <taxon>Poales</taxon>
        <taxon>Poaceae</taxon>
        <taxon>PACMAD clade</taxon>
        <taxon>Chloridoideae</taxon>
        <taxon>Eragrostideae</taxon>
        <taxon>Eragrostidinae</taxon>
        <taxon>Eragrostis</taxon>
    </lineage>
</organism>
<keyword evidence="2" id="KW-0472">Membrane</keyword>
<feature type="transmembrane region" description="Helical" evidence="2">
    <location>
        <begin position="415"/>
        <end position="433"/>
    </location>
</feature>
<keyword evidence="4" id="KW-1185">Reference proteome</keyword>
<evidence type="ECO:0000256" key="2">
    <source>
        <dbReference type="SAM" id="Phobius"/>
    </source>
</evidence>
<protein>
    <submittedName>
        <fullName evidence="3">Uncharacterized protein</fullName>
    </submittedName>
</protein>
<evidence type="ECO:0000313" key="3">
    <source>
        <dbReference type="EMBL" id="TVU48857.1"/>
    </source>
</evidence>
<reference evidence="3 4" key="1">
    <citation type="journal article" date="2019" name="Sci. Rep.">
        <title>A high-quality genome of Eragrostis curvula grass provides insights into Poaceae evolution and supports new strategies to enhance forage quality.</title>
        <authorList>
            <person name="Carballo J."/>
            <person name="Santos B.A.C.M."/>
            <person name="Zappacosta D."/>
            <person name="Garbus I."/>
            <person name="Selva J.P."/>
            <person name="Gallo C.A."/>
            <person name="Diaz A."/>
            <person name="Albertini E."/>
            <person name="Caccamo M."/>
            <person name="Echenique V."/>
        </authorList>
    </citation>
    <scope>NUCLEOTIDE SEQUENCE [LARGE SCALE GENOMIC DNA]</scope>
    <source>
        <strain evidence="4">cv. Victoria</strain>
        <tissue evidence="3">Leaf</tissue>
    </source>
</reference>
<accession>A0A5J9WLV0</accession>
<evidence type="ECO:0000313" key="4">
    <source>
        <dbReference type="Proteomes" id="UP000324897"/>
    </source>
</evidence>
<dbReference type="AlphaFoldDB" id="A0A5J9WLV0"/>
<keyword evidence="2" id="KW-1133">Transmembrane helix</keyword>
<feature type="transmembrane region" description="Helical" evidence="2">
    <location>
        <begin position="445"/>
        <end position="464"/>
    </location>
</feature>
<dbReference type="OrthoDB" id="10607648at2759"/>
<feature type="non-terminal residue" evidence="3">
    <location>
        <position position="1"/>
    </location>
</feature>
<feature type="region of interest" description="Disordered" evidence="1">
    <location>
        <begin position="82"/>
        <end position="111"/>
    </location>
</feature>
<dbReference type="Gramene" id="TVU48857">
    <property type="protein sequence ID" value="TVU48857"/>
    <property type="gene ID" value="EJB05_00138"/>
</dbReference>
<gene>
    <name evidence="3" type="ORF">EJB05_00138</name>
</gene>
<dbReference type="EMBL" id="RWGY01000002">
    <property type="protein sequence ID" value="TVU48857.1"/>
    <property type="molecule type" value="Genomic_DNA"/>
</dbReference>
<keyword evidence="2" id="KW-0812">Transmembrane</keyword>
<name>A0A5J9WLV0_9POAL</name>
<dbReference type="Proteomes" id="UP000324897">
    <property type="component" value="Chromosome 6"/>
</dbReference>
<sequence length="485" mass="54606">MEEEDGRHDALAPAEEERGFAARVLRCGRVVGVGIFAVAAATAAARSFVPYVAEPAGAAARSLVPYAPEPWARGLVPYGPDRQSLPHLPPPPRALSSRTRPTPPRLSLPPARSAPQAIFCMVSVRVSIVLDTRAFVFLFWPHVIPLMSIDLEISTCEATSSCHTLDDPRYWEKFIPHEGTALKDFAELRLVIQPEPLEYNDLEGCPMLPGKGLKQASDPVLLAPASRNELPTVINDHWYVKPHGCTSTATPHQYGELETMLALVLVINSHLATSLRCLHNLLTTSHNKSSAAVVVPTCSNNDPRRRLAFRIRRRRFTFAGAPSLLAVNRSGVWSAGHRRYIRRTRYHLFCALRADIERATRKHAAEVRRHPGMERWPEFESEVAPLRRRVADLYLSLWPEDEKARLAARRRQWRLVWFSAPATWMAILAFVLLRVVLMGRFSDEVNLCMVLAYFAAAYLLEMAWHASARFFTDTDKYVRAFVLIL</sequence>
<proteinExistence type="predicted"/>
<comment type="caution">
    <text evidence="3">The sequence shown here is derived from an EMBL/GenBank/DDBJ whole genome shotgun (WGS) entry which is preliminary data.</text>
</comment>
<evidence type="ECO:0000256" key="1">
    <source>
        <dbReference type="SAM" id="MobiDB-lite"/>
    </source>
</evidence>